<dbReference type="Proteomes" id="UP000518681">
    <property type="component" value="Unassembled WGS sequence"/>
</dbReference>
<evidence type="ECO:0000256" key="1">
    <source>
        <dbReference type="SAM" id="MobiDB-lite"/>
    </source>
</evidence>
<comment type="caution">
    <text evidence="2">The sequence shown here is derived from an EMBL/GenBank/DDBJ whole genome shotgun (WGS) entry which is preliminary data.</text>
</comment>
<proteinExistence type="predicted"/>
<feature type="non-terminal residue" evidence="2">
    <location>
        <position position="85"/>
    </location>
</feature>
<evidence type="ECO:0000313" key="2">
    <source>
        <dbReference type="EMBL" id="MBB6202504.1"/>
    </source>
</evidence>
<feature type="region of interest" description="Disordered" evidence="1">
    <location>
        <begin position="1"/>
        <end position="25"/>
    </location>
</feature>
<reference evidence="2 3" key="1">
    <citation type="submission" date="2020-08" db="EMBL/GenBank/DDBJ databases">
        <title>Genomic Encyclopedia of Type Strains, Phase IV (KMG-V): Genome sequencing to study the core and pangenomes of soil and plant-associated prokaryotes.</title>
        <authorList>
            <person name="Whitman W."/>
        </authorList>
    </citation>
    <scope>NUCLEOTIDE SEQUENCE [LARGE SCALE GENOMIC DNA]</scope>
    <source>
        <strain evidence="2 3">SEMIA 4013</strain>
    </source>
</reference>
<dbReference type="EMBL" id="JACIIK010000006">
    <property type="protein sequence ID" value="MBB6202504.1"/>
    <property type="molecule type" value="Genomic_DNA"/>
</dbReference>
<sequence length="85" mass="9381">MAAAKAFFSQALRHQGQSPETITPDGYAVSHRAVREMKRGQAKIRVYALQRISAFRYSSGLYAVGPLAIRCFWIADGSTVDNQSC</sequence>
<name>A0AAW3UV47_9BURK</name>
<organism evidence="2 3">
    <name type="scientific">Paraburkholderia fungorum</name>
    <dbReference type="NCBI Taxonomy" id="134537"/>
    <lineage>
        <taxon>Bacteria</taxon>
        <taxon>Pseudomonadati</taxon>
        <taxon>Pseudomonadota</taxon>
        <taxon>Betaproteobacteria</taxon>
        <taxon>Burkholderiales</taxon>
        <taxon>Burkholderiaceae</taxon>
        <taxon>Paraburkholderia</taxon>
    </lineage>
</organism>
<gene>
    <name evidence="2" type="ORF">GGD69_003372</name>
</gene>
<dbReference type="AlphaFoldDB" id="A0AAW3UV47"/>
<accession>A0AAW3UV47</accession>
<protein>
    <submittedName>
        <fullName evidence="2">Uncharacterized protein</fullName>
    </submittedName>
</protein>
<evidence type="ECO:0000313" key="3">
    <source>
        <dbReference type="Proteomes" id="UP000518681"/>
    </source>
</evidence>